<protein>
    <recommendedName>
        <fullName evidence="5">Membrane or secreted protein</fullName>
    </recommendedName>
</protein>
<name>A0ABW5X3Q8_9FLAO</name>
<gene>
    <name evidence="3" type="ORF">ACFSYS_07060</name>
</gene>
<evidence type="ECO:0008006" key="5">
    <source>
        <dbReference type="Google" id="ProtNLM"/>
    </source>
</evidence>
<reference evidence="4" key="1">
    <citation type="journal article" date="2019" name="Int. J. Syst. Evol. Microbiol.">
        <title>The Global Catalogue of Microorganisms (GCM) 10K type strain sequencing project: providing services to taxonomists for standard genome sequencing and annotation.</title>
        <authorList>
            <consortium name="The Broad Institute Genomics Platform"/>
            <consortium name="The Broad Institute Genome Sequencing Center for Infectious Disease"/>
            <person name="Wu L."/>
            <person name="Ma J."/>
        </authorList>
    </citation>
    <scope>NUCLEOTIDE SEQUENCE [LARGE SCALE GENOMIC DNA]</scope>
    <source>
        <strain evidence="4">KCTC 52925</strain>
    </source>
</reference>
<evidence type="ECO:0000256" key="1">
    <source>
        <dbReference type="SAM" id="MobiDB-lite"/>
    </source>
</evidence>
<evidence type="ECO:0000256" key="2">
    <source>
        <dbReference type="SAM" id="SignalP"/>
    </source>
</evidence>
<feature type="chain" id="PRO_5045183365" description="Membrane or secreted protein" evidence="2">
    <location>
        <begin position="22"/>
        <end position="196"/>
    </location>
</feature>
<keyword evidence="2" id="KW-0732">Signal</keyword>
<evidence type="ECO:0000313" key="3">
    <source>
        <dbReference type="EMBL" id="MFD2833044.1"/>
    </source>
</evidence>
<keyword evidence="4" id="KW-1185">Reference proteome</keyword>
<evidence type="ECO:0000313" key="4">
    <source>
        <dbReference type="Proteomes" id="UP001597438"/>
    </source>
</evidence>
<organism evidence="3 4">
    <name type="scientific">Christiangramia antarctica</name>
    <dbReference type="NCBI Taxonomy" id="2058158"/>
    <lineage>
        <taxon>Bacteria</taxon>
        <taxon>Pseudomonadati</taxon>
        <taxon>Bacteroidota</taxon>
        <taxon>Flavobacteriia</taxon>
        <taxon>Flavobacteriales</taxon>
        <taxon>Flavobacteriaceae</taxon>
        <taxon>Christiangramia</taxon>
    </lineage>
</organism>
<proteinExistence type="predicted"/>
<feature type="signal peptide" evidence="2">
    <location>
        <begin position="1"/>
        <end position="21"/>
    </location>
</feature>
<dbReference type="EMBL" id="JBHUOJ010000012">
    <property type="protein sequence ID" value="MFD2833044.1"/>
    <property type="molecule type" value="Genomic_DNA"/>
</dbReference>
<comment type="caution">
    <text evidence="3">The sequence shown here is derived from an EMBL/GenBank/DDBJ whole genome shotgun (WGS) entry which is preliminary data.</text>
</comment>
<dbReference type="RefSeq" id="WP_251741314.1">
    <property type="nucleotide sequence ID" value="NZ_JBHUOJ010000012.1"/>
</dbReference>
<dbReference type="PROSITE" id="PS51257">
    <property type="entry name" value="PROKAR_LIPOPROTEIN"/>
    <property type="match status" value="1"/>
</dbReference>
<accession>A0ABW5X3Q8</accession>
<sequence>MKNFKFLFVSLFFVIFLSSCTATFNAPEILENDENRNELYRSIVSDQNKFSELLDVAASNEAAKKTLIQNHMQMMDSGNMKVMMEKNPEMKEKMMSHMEKMMNDPEMKEKMQKMMQDNPEMKKGMMHELEHKMETDQEFRNKMMDGMMKKMKEDPELMKKMMDKMHDDPEMMEKMKQHMEKSKKENKEHKDHNPLP</sequence>
<dbReference type="Proteomes" id="UP001597438">
    <property type="component" value="Unassembled WGS sequence"/>
</dbReference>
<feature type="region of interest" description="Disordered" evidence="1">
    <location>
        <begin position="173"/>
        <end position="196"/>
    </location>
</feature>